<proteinExistence type="predicted"/>
<dbReference type="STRING" id="3068.D8U2A3"/>
<dbReference type="PANTHER" id="PTHR47829:SF3">
    <property type="entry name" value="AMINOGLYCOSIDE PHOSPHOTRANSFERASE DOMAIN-CONTAINING PROTEIN"/>
    <property type="match status" value="1"/>
</dbReference>
<dbReference type="GO" id="GO:0016627">
    <property type="term" value="F:oxidoreductase activity, acting on the CH-CH group of donors"/>
    <property type="evidence" value="ECO:0007669"/>
    <property type="project" value="InterPro"/>
</dbReference>
<dbReference type="Pfam" id="PF01636">
    <property type="entry name" value="APH"/>
    <property type="match status" value="1"/>
</dbReference>
<evidence type="ECO:0000313" key="2">
    <source>
        <dbReference type="EMBL" id="EFJ46030.1"/>
    </source>
</evidence>
<dbReference type="Proteomes" id="UP000001058">
    <property type="component" value="Unassembled WGS sequence"/>
</dbReference>
<dbReference type="InterPro" id="IPR037069">
    <property type="entry name" value="AcylCoA_DH/ox_N_sf"/>
</dbReference>
<dbReference type="EMBL" id="GL378353">
    <property type="protein sequence ID" value="EFJ46030.1"/>
    <property type="molecule type" value="Genomic_DNA"/>
</dbReference>
<dbReference type="InParanoid" id="D8U2A3"/>
<dbReference type="InterPro" id="IPR002575">
    <property type="entry name" value="Aminoglycoside_PTrfase"/>
</dbReference>
<gene>
    <name evidence="2" type="ORF">VOLCADRAFT_118146</name>
</gene>
<dbReference type="KEGG" id="vcn:VOLCADRAFT_118146"/>
<dbReference type="RefSeq" id="XP_002952780.1">
    <property type="nucleotide sequence ID" value="XM_002952734.1"/>
</dbReference>
<feature type="domain" description="Aminoglycoside phosphotransferase" evidence="1">
    <location>
        <begin position="37"/>
        <end position="220"/>
    </location>
</feature>
<dbReference type="GeneID" id="9627582"/>
<dbReference type="PANTHER" id="PTHR47829">
    <property type="entry name" value="HYDROLASE, PUTATIVE (AFU_ORTHOLOGUE AFUA_1G12880)-RELATED"/>
    <property type="match status" value="1"/>
</dbReference>
<protein>
    <recommendedName>
        <fullName evidence="1">Aminoglycoside phosphotransferase domain-containing protein</fullName>
    </recommendedName>
</protein>
<dbReference type="InterPro" id="IPR041726">
    <property type="entry name" value="ACAD10_11_N"/>
</dbReference>
<dbReference type="Gene3D" id="1.10.540.10">
    <property type="entry name" value="Acyl-CoA dehydrogenase/oxidase, N-terminal domain"/>
    <property type="match status" value="1"/>
</dbReference>
<dbReference type="InterPro" id="IPR011009">
    <property type="entry name" value="Kinase-like_dom_sf"/>
</dbReference>
<reference evidence="2 3" key="1">
    <citation type="journal article" date="2010" name="Science">
        <title>Genomic analysis of organismal complexity in the multicellular green alga Volvox carteri.</title>
        <authorList>
            <person name="Prochnik S.E."/>
            <person name="Umen J."/>
            <person name="Nedelcu A.M."/>
            <person name="Hallmann A."/>
            <person name="Miller S.M."/>
            <person name="Nishii I."/>
            <person name="Ferris P."/>
            <person name="Kuo A."/>
            <person name="Mitros T."/>
            <person name="Fritz-Laylin L.K."/>
            <person name="Hellsten U."/>
            <person name="Chapman J."/>
            <person name="Simakov O."/>
            <person name="Rensing S.A."/>
            <person name="Terry A."/>
            <person name="Pangilinan J."/>
            <person name="Kapitonov V."/>
            <person name="Jurka J."/>
            <person name="Salamov A."/>
            <person name="Shapiro H."/>
            <person name="Schmutz J."/>
            <person name="Grimwood J."/>
            <person name="Lindquist E."/>
            <person name="Lucas S."/>
            <person name="Grigoriev I.V."/>
            <person name="Schmitt R."/>
            <person name="Kirk D."/>
            <person name="Rokhsar D.S."/>
        </authorList>
    </citation>
    <scope>NUCLEOTIDE SEQUENCE [LARGE SCALE GENOMIC DNA]</scope>
    <source>
        <strain evidence="3">f. Nagariensis / Eve</strain>
    </source>
</reference>
<organism evidence="3">
    <name type="scientific">Volvox carteri f. nagariensis</name>
    <dbReference type="NCBI Taxonomy" id="3068"/>
    <lineage>
        <taxon>Eukaryota</taxon>
        <taxon>Viridiplantae</taxon>
        <taxon>Chlorophyta</taxon>
        <taxon>core chlorophytes</taxon>
        <taxon>Chlorophyceae</taxon>
        <taxon>CS clade</taxon>
        <taxon>Chlamydomonadales</taxon>
        <taxon>Volvocaceae</taxon>
        <taxon>Volvox</taxon>
    </lineage>
</organism>
<dbReference type="Gene3D" id="3.30.200.20">
    <property type="entry name" value="Phosphorylase Kinase, domain 1"/>
    <property type="match status" value="1"/>
</dbReference>
<sequence length="299" mass="32859">SLGPVRAGHQLDLKALQDYLQAQLPELFRGAPTSQGRIDRLVLRKKPPGKLLASAHAVEREYAVMAALSPTGFPVPRAVHLCQTEKPLGTPFYLMECVEGRIFLDPNLPELPPHQRTEIYRHMAQVEGWVQVLASLHSKDPGALGLASFGNPDRYCSRQLRRWGDQYTASVPSPTPGVTRLVDWLTRHVPETDASSSSAQNTTRPAIVHGEFRLDNIVFGSATTPKAASGSLSSSSSGGFLGCSPRAAALRERLEEFMRDHVYPAEEVLEAHAMGPQATRWTIHPLLEELKKKAKRAPP</sequence>
<dbReference type="CDD" id="cd05154">
    <property type="entry name" value="ACAD10_11_N-like"/>
    <property type="match status" value="1"/>
</dbReference>
<feature type="non-terminal residue" evidence="2">
    <location>
        <position position="1"/>
    </location>
</feature>
<dbReference type="AlphaFoldDB" id="D8U2A3"/>
<dbReference type="SUPFAM" id="SSF56112">
    <property type="entry name" value="Protein kinase-like (PK-like)"/>
    <property type="match status" value="1"/>
</dbReference>
<evidence type="ECO:0000313" key="3">
    <source>
        <dbReference type="Proteomes" id="UP000001058"/>
    </source>
</evidence>
<dbReference type="eggNOG" id="KOG1469">
    <property type="taxonomic scope" value="Eukaryota"/>
</dbReference>
<accession>D8U2A3</accession>
<dbReference type="GO" id="GO:0050660">
    <property type="term" value="F:flavin adenine dinucleotide binding"/>
    <property type="evidence" value="ECO:0007669"/>
    <property type="project" value="InterPro"/>
</dbReference>
<dbReference type="Gene3D" id="3.90.1200.10">
    <property type="match status" value="1"/>
</dbReference>
<dbReference type="InterPro" id="IPR052898">
    <property type="entry name" value="ACAD10-like"/>
</dbReference>
<dbReference type="OrthoDB" id="434771at2759"/>
<keyword evidence="3" id="KW-1185">Reference proteome</keyword>
<name>D8U2A3_VOLCA</name>
<evidence type="ECO:0000259" key="1">
    <source>
        <dbReference type="Pfam" id="PF01636"/>
    </source>
</evidence>